<comment type="caution">
    <text evidence="2">The sequence shown here is derived from an EMBL/GenBank/DDBJ whole genome shotgun (WGS) entry which is preliminary data.</text>
</comment>
<name>A0ABR7X0C4_9SPHI</name>
<organism evidence="2 3">
    <name type="scientific">Mucilaginibacter rigui</name>
    <dbReference type="NCBI Taxonomy" id="534635"/>
    <lineage>
        <taxon>Bacteria</taxon>
        <taxon>Pseudomonadati</taxon>
        <taxon>Bacteroidota</taxon>
        <taxon>Sphingobacteriia</taxon>
        <taxon>Sphingobacteriales</taxon>
        <taxon>Sphingobacteriaceae</taxon>
        <taxon>Mucilaginibacter</taxon>
    </lineage>
</organism>
<feature type="chain" id="PRO_5045521117" description="Outer membrane protein beta-barrel domain-containing protein" evidence="1">
    <location>
        <begin position="23"/>
        <end position="195"/>
    </location>
</feature>
<dbReference type="Proteomes" id="UP000618754">
    <property type="component" value="Unassembled WGS sequence"/>
</dbReference>
<proteinExistence type="predicted"/>
<protein>
    <recommendedName>
        <fullName evidence="4">Outer membrane protein beta-barrel domain-containing protein</fullName>
    </recommendedName>
</protein>
<feature type="signal peptide" evidence="1">
    <location>
        <begin position="1"/>
        <end position="22"/>
    </location>
</feature>
<gene>
    <name evidence="2" type="ORF">IDJ75_02070</name>
</gene>
<sequence length="195" mass="21726">MIKLLKSFMLIALCISSISANAQQASTTKTDSIKNNYANKRVQNVFFELLGPGSVYSANYDTRFSKKQDGLGGRIGASFYADGETSFFTIPIVVNYLLGKNGKYFEVGAGITYYTFKSDSYYTFFNNRGSSSYDVNGVSYYKGASRDNGVLGNLNFGYRYQPIDGGFSFRTGVSPVFSTERIIPYWPYVSFGYAF</sequence>
<dbReference type="RefSeq" id="WP_191173955.1">
    <property type="nucleotide sequence ID" value="NZ_JACWMW010000001.1"/>
</dbReference>
<keyword evidence="3" id="KW-1185">Reference proteome</keyword>
<evidence type="ECO:0008006" key="4">
    <source>
        <dbReference type="Google" id="ProtNLM"/>
    </source>
</evidence>
<evidence type="ECO:0000256" key="1">
    <source>
        <dbReference type="SAM" id="SignalP"/>
    </source>
</evidence>
<dbReference type="EMBL" id="JACWMW010000001">
    <property type="protein sequence ID" value="MBD1384048.1"/>
    <property type="molecule type" value="Genomic_DNA"/>
</dbReference>
<reference evidence="2 3" key="1">
    <citation type="submission" date="2020-09" db="EMBL/GenBank/DDBJ databases">
        <title>Novel species of Mucilaginibacter isolated from a glacier on the Tibetan Plateau.</title>
        <authorList>
            <person name="Liu Q."/>
            <person name="Xin Y.-H."/>
        </authorList>
    </citation>
    <scope>NUCLEOTIDE SEQUENCE [LARGE SCALE GENOMIC DNA]</scope>
    <source>
        <strain evidence="2 3">CGMCC 1.13878</strain>
    </source>
</reference>
<evidence type="ECO:0000313" key="3">
    <source>
        <dbReference type="Proteomes" id="UP000618754"/>
    </source>
</evidence>
<keyword evidence="1" id="KW-0732">Signal</keyword>
<evidence type="ECO:0000313" key="2">
    <source>
        <dbReference type="EMBL" id="MBD1384048.1"/>
    </source>
</evidence>
<accession>A0ABR7X0C4</accession>